<name>A0AAE0NAZ7_9PEZI</name>
<dbReference type="EMBL" id="JAULSN010000003">
    <property type="protein sequence ID" value="KAK3377291.1"/>
    <property type="molecule type" value="Genomic_DNA"/>
</dbReference>
<dbReference type="Pfam" id="PF13374">
    <property type="entry name" value="TPR_10"/>
    <property type="match status" value="1"/>
</dbReference>
<reference evidence="1" key="2">
    <citation type="submission" date="2023-06" db="EMBL/GenBank/DDBJ databases">
        <authorList>
            <consortium name="Lawrence Berkeley National Laboratory"/>
            <person name="Haridas S."/>
            <person name="Hensen N."/>
            <person name="Bonometti L."/>
            <person name="Westerberg I."/>
            <person name="Brannstrom I.O."/>
            <person name="Guillou S."/>
            <person name="Cros-Aarteil S."/>
            <person name="Calhoun S."/>
            <person name="Kuo A."/>
            <person name="Mondo S."/>
            <person name="Pangilinan J."/>
            <person name="Riley R."/>
            <person name="Labutti K."/>
            <person name="Andreopoulos B."/>
            <person name="Lipzen A."/>
            <person name="Chen C."/>
            <person name="Yanf M."/>
            <person name="Daum C."/>
            <person name="Ng V."/>
            <person name="Clum A."/>
            <person name="Steindorff A."/>
            <person name="Ohm R."/>
            <person name="Martin F."/>
            <person name="Silar P."/>
            <person name="Natvig D."/>
            <person name="Lalanne C."/>
            <person name="Gautier V."/>
            <person name="Ament-Velasquez S.L."/>
            <person name="Kruys A."/>
            <person name="Hutchinson M.I."/>
            <person name="Powell A.J."/>
            <person name="Barry K."/>
            <person name="Miller A.N."/>
            <person name="Grigoriev I.V."/>
            <person name="Debuchy R."/>
            <person name="Gladieux P."/>
            <person name="Thoren M.H."/>
            <person name="Johannesson H."/>
        </authorList>
    </citation>
    <scope>NUCLEOTIDE SEQUENCE</scope>
    <source>
        <strain evidence="1">CBS 958.72</strain>
    </source>
</reference>
<dbReference type="InterPro" id="IPR027417">
    <property type="entry name" value="P-loop_NTPase"/>
</dbReference>
<dbReference type="SUPFAM" id="SSF48452">
    <property type="entry name" value="TPR-like"/>
    <property type="match status" value="2"/>
</dbReference>
<dbReference type="Gene3D" id="3.40.50.300">
    <property type="entry name" value="P-loop containing nucleotide triphosphate hydrolases"/>
    <property type="match status" value="1"/>
</dbReference>
<proteinExistence type="predicted"/>
<dbReference type="InterPro" id="IPR011990">
    <property type="entry name" value="TPR-like_helical_dom_sf"/>
</dbReference>
<dbReference type="Gene3D" id="1.25.40.10">
    <property type="entry name" value="Tetratricopeptide repeat domain"/>
    <property type="match status" value="2"/>
</dbReference>
<keyword evidence="2" id="KW-1185">Reference proteome</keyword>
<gene>
    <name evidence="1" type="ORF">B0T24DRAFT_237952</name>
</gene>
<dbReference type="Pfam" id="PF13424">
    <property type="entry name" value="TPR_12"/>
    <property type="match status" value="1"/>
</dbReference>
<evidence type="ECO:0008006" key="3">
    <source>
        <dbReference type="Google" id="ProtNLM"/>
    </source>
</evidence>
<organism evidence="1 2">
    <name type="scientific">Lasiosphaeria ovina</name>
    <dbReference type="NCBI Taxonomy" id="92902"/>
    <lineage>
        <taxon>Eukaryota</taxon>
        <taxon>Fungi</taxon>
        <taxon>Dikarya</taxon>
        <taxon>Ascomycota</taxon>
        <taxon>Pezizomycotina</taxon>
        <taxon>Sordariomycetes</taxon>
        <taxon>Sordariomycetidae</taxon>
        <taxon>Sordariales</taxon>
        <taxon>Lasiosphaeriaceae</taxon>
        <taxon>Lasiosphaeria</taxon>
    </lineage>
</organism>
<dbReference type="Proteomes" id="UP001287356">
    <property type="component" value="Unassembled WGS sequence"/>
</dbReference>
<dbReference type="InterPro" id="IPR053137">
    <property type="entry name" value="NLR-like"/>
</dbReference>
<protein>
    <recommendedName>
        <fullName evidence="3">AAA+ ATPase domain-containing protein</fullName>
    </recommendedName>
</protein>
<reference evidence="1" key="1">
    <citation type="journal article" date="2023" name="Mol. Phylogenet. Evol.">
        <title>Genome-scale phylogeny and comparative genomics of the fungal order Sordariales.</title>
        <authorList>
            <person name="Hensen N."/>
            <person name="Bonometti L."/>
            <person name="Westerberg I."/>
            <person name="Brannstrom I.O."/>
            <person name="Guillou S."/>
            <person name="Cros-Aarteil S."/>
            <person name="Calhoun S."/>
            <person name="Haridas S."/>
            <person name="Kuo A."/>
            <person name="Mondo S."/>
            <person name="Pangilinan J."/>
            <person name="Riley R."/>
            <person name="LaButti K."/>
            <person name="Andreopoulos B."/>
            <person name="Lipzen A."/>
            <person name="Chen C."/>
            <person name="Yan M."/>
            <person name="Daum C."/>
            <person name="Ng V."/>
            <person name="Clum A."/>
            <person name="Steindorff A."/>
            <person name="Ohm R.A."/>
            <person name="Martin F."/>
            <person name="Silar P."/>
            <person name="Natvig D.O."/>
            <person name="Lalanne C."/>
            <person name="Gautier V."/>
            <person name="Ament-Velasquez S.L."/>
            <person name="Kruys A."/>
            <person name="Hutchinson M.I."/>
            <person name="Powell A.J."/>
            <person name="Barry K."/>
            <person name="Miller A.N."/>
            <person name="Grigoriev I.V."/>
            <person name="Debuchy R."/>
            <person name="Gladieux P."/>
            <person name="Hiltunen Thoren M."/>
            <person name="Johannesson H."/>
        </authorList>
    </citation>
    <scope>NUCLEOTIDE SEQUENCE</scope>
    <source>
        <strain evidence="1">CBS 958.72</strain>
    </source>
</reference>
<dbReference type="PANTHER" id="PTHR46082">
    <property type="entry name" value="ATP/GTP-BINDING PROTEIN-RELATED"/>
    <property type="match status" value="1"/>
</dbReference>
<dbReference type="SUPFAM" id="SSF52540">
    <property type="entry name" value="P-loop containing nucleoside triphosphate hydrolases"/>
    <property type="match status" value="1"/>
</dbReference>
<sequence length="1099" mass="125083">MDDPFSPSFGTTNLLRLTEGALLSLDWLNHSPEPKGTELVNQLKDLQNAASELDDMAMRGRRRRGAVATAPQADLLYLHKLWRSVAAVAQECSYAIESLQSHLKDLARDRDAKNGHHQVHREVYLGHRAWYEDTFLVLKLYTETLHTLISAIELMQHKDEVDENGNLSNNSEAQTLSSELTYQIAALGPKLQAYNGQGVTDLRDALADATGVSFHVPVSLNKHFVVRRSVQSFYTGREQQMAKITAAFEQPLSQTQRRFVVYGLGGSGKTELALKYAQDNAQKFWGVFFVDASTRKSAAGSYAEIAKIGGVDHNEKAAQHWLATRSVPWLLVVDNADSEMALDDLLPSGTKGCILVTSRNPAHKSYGTSGERFLELKDMNVEEANELILKVAEEPRPWDRSVQDTANAICTALGYLPLAIVHAGKAVLHNLCSWNGYLEYYERSIKLIRRQWHSRRDRSSSRNRRRRQEDDASMNVFSTYEILYRNLELRQDEEDHKDAVQLLQVFSFFHCHDIRLDTLISAAVGPTKEAKARQKSAQSQEDEETSRRLAARQGFLSSWLTAQAYRVYKFLETPPPLPDVLKNTDNLDDEDFEANVGDRLRAAMRVLISMSLVAKQDRLEERYSIHPLVHRWIRERPQISTSEQALWCQMAATVLARSIPLPPLGGSDDELSKRLKLLPHIMHVRRWQSIIQDTLKENQRLRKSWWPVAEMQFGPLQAQEAGRFSRVYSECGLFKEASQLQWQIRNFLVSRLGEENMLTLQVTMFLSGTLWQLTQSNQATELLRRVYNTYHDGLGPDHPKTLEVMDKLGLSIWLQGRFSEALALHVKAIDGMKRVHGDLHVGTLTAINNAGRVHRRLLDFDKSAELHVHALEGLRKLHGNDTSQLALEFIEDLCLSRMMGYGHTDKLILQDCHDKMEYVLDHRKRLLGKEQPYTLLAMCHLGRIKSAMGRHDEAMRMMKLALDIAERNLDEAHIGLLAGKTYYAQSLAHAGRLNEAETILRSVAEKKKYQETTGEDGEHPDRILTLWYLVRCLEKQKKYEEALEICHALEQILLVIGGHNLGSKHKFAGILRDGKARLTEKMHGSTKVWDVDNMLLWEI</sequence>
<evidence type="ECO:0000313" key="1">
    <source>
        <dbReference type="EMBL" id="KAK3377291.1"/>
    </source>
</evidence>
<dbReference type="PANTHER" id="PTHR46082:SF6">
    <property type="entry name" value="AAA+ ATPASE DOMAIN-CONTAINING PROTEIN-RELATED"/>
    <property type="match status" value="1"/>
</dbReference>
<comment type="caution">
    <text evidence="1">The sequence shown here is derived from an EMBL/GenBank/DDBJ whole genome shotgun (WGS) entry which is preliminary data.</text>
</comment>
<evidence type="ECO:0000313" key="2">
    <source>
        <dbReference type="Proteomes" id="UP001287356"/>
    </source>
</evidence>
<dbReference type="AlphaFoldDB" id="A0AAE0NAZ7"/>
<accession>A0AAE0NAZ7</accession>